<feature type="transmembrane region" description="Helical" evidence="2">
    <location>
        <begin position="276"/>
        <end position="297"/>
    </location>
</feature>
<sequence length="453" mass="49810">MRTLTDDNKQQPAGNLSTDAKASLSFTVPLGQPVSPNPRDNIFLVGTAHVSEKSIREVEEAIEHYAPDVVAVELDDRRFKALQQPEDEKKNIEIKELLKGNNLMIFLLQYMLAYVQRKVGSDVGVKPGAEMMAAVAAAQKKGIPVARIDRDIGVTLARFWAKMTLREKFRMFYSLVLAMLGYGTDKIDLEEITKEDVVSDLLEELRDFTPTAAVVLVDERDAYLAHNLIEIGKTKRVLGVVGAGHREGIRKYIEHPEKVPPIHTLVEIPKKRKFPLVKIISALIVLSVVAVLGLLLLSGKSLIEVGQAMIVLFIVQGVLSALFVAIVGGHWKSIATAFGLAWCGFLNPLLAIGWLAGVVEATQRPPTMNDLNTILGNEEDSFVKTFQNMFRNRLFKAILVAAMANIGSTLGTFVGIFVLAYFFGLNDPVGLLQSGLSNGYNTVMMWIGSVLPK</sequence>
<keyword evidence="2" id="KW-1133">Transmembrane helix</keyword>
<dbReference type="NCBIfam" id="TIGR00261">
    <property type="entry name" value="traB"/>
    <property type="match status" value="1"/>
</dbReference>
<keyword evidence="4" id="KW-1185">Reference proteome</keyword>
<keyword evidence="2" id="KW-0812">Transmembrane</keyword>
<dbReference type="PANTHER" id="PTHR21530">
    <property type="entry name" value="PHEROMONE SHUTDOWN PROTEIN"/>
    <property type="match status" value="1"/>
</dbReference>
<proteinExistence type="predicted"/>
<dbReference type="PATRIC" id="fig|351160.9.peg.2356"/>
<dbReference type="Proteomes" id="UP000000663">
    <property type="component" value="Chromosome"/>
</dbReference>
<dbReference type="AlphaFoldDB" id="Q0W6W2"/>
<organism evidence="3 4">
    <name type="scientific">Methanocella arvoryzae (strain DSM 22066 / NBRC 105507 / MRE50)</name>
    <dbReference type="NCBI Taxonomy" id="351160"/>
    <lineage>
        <taxon>Archaea</taxon>
        <taxon>Methanobacteriati</taxon>
        <taxon>Methanobacteriota</taxon>
        <taxon>Stenosarchaea group</taxon>
        <taxon>Methanomicrobia</taxon>
        <taxon>Methanocellales</taxon>
        <taxon>Methanocellaceae</taxon>
        <taxon>Methanocella</taxon>
    </lineage>
</organism>
<dbReference type="InterPro" id="IPR046345">
    <property type="entry name" value="TraB_PrgY-like"/>
</dbReference>
<feature type="compositionally biased region" description="Polar residues" evidence="1">
    <location>
        <begin position="10"/>
        <end position="20"/>
    </location>
</feature>
<name>Q0W6W2_METAR</name>
<feature type="transmembrane region" description="Helical" evidence="2">
    <location>
        <begin position="337"/>
        <end position="359"/>
    </location>
</feature>
<dbReference type="GeneID" id="5142722"/>
<dbReference type="RefSeq" id="WP_012036621.1">
    <property type="nucleotide sequence ID" value="NC_009464.1"/>
</dbReference>
<gene>
    <name evidence="3" type="ORF">RCIX450</name>
</gene>
<evidence type="ECO:0000256" key="2">
    <source>
        <dbReference type="SAM" id="Phobius"/>
    </source>
</evidence>
<dbReference type="EMBL" id="AM114193">
    <property type="protein sequence ID" value="CAJ35881.1"/>
    <property type="molecule type" value="Genomic_DNA"/>
</dbReference>
<feature type="region of interest" description="Disordered" evidence="1">
    <location>
        <begin position="1"/>
        <end position="20"/>
    </location>
</feature>
<accession>Q0W6W2</accession>
<dbReference type="KEGG" id="rci:RCIX450"/>
<dbReference type="InterPro" id="IPR005230">
    <property type="entry name" value="TraB_bac"/>
</dbReference>
<evidence type="ECO:0000313" key="4">
    <source>
        <dbReference type="Proteomes" id="UP000000663"/>
    </source>
</evidence>
<dbReference type="eggNOG" id="arCOG02142">
    <property type="taxonomic scope" value="Archaea"/>
</dbReference>
<protein>
    <submittedName>
        <fullName evidence="3">Pheromone shutdown protein (TraB family)</fullName>
    </submittedName>
</protein>
<reference evidence="3 4" key="1">
    <citation type="journal article" date="2006" name="Science">
        <title>Genome of rice cluster I archaea -- the key methane producers in the rice rhizosphere.</title>
        <authorList>
            <person name="Erkel C."/>
            <person name="Kube M."/>
            <person name="Reinhardt R."/>
            <person name="Liesack W."/>
        </authorList>
    </citation>
    <scope>NUCLEOTIDE SEQUENCE [LARGE SCALE GENOMIC DNA]</scope>
    <source>
        <strain evidence="4">DSM 22066 / NBRC 105507 / MRE50</strain>
    </source>
</reference>
<evidence type="ECO:0000313" key="3">
    <source>
        <dbReference type="EMBL" id="CAJ35881.1"/>
    </source>
</evidence>
<feature type="transmembrane region" description="Helical" evidence="2">
    <location>
        <begin position="397"/>
        <end position="423"/>
    </location>
</feature>
<feature type="transmembrane region" description="Helical" evidence="2">
    <location>
        <begin position="309"/>
        <end position="331"/>
    </location>
</feature>
<evidence type="ECO:0000256" key="1">
    <source>
        <dbReference type="SAM" id="MobiDB-lite"/>
    </source>
</evidence>
<dbReference type="Pfam" id="PF01963">
    <property type="entry name" value="TraB_PrgY_gumN"/>
    <property type="match status" value="1"/>
</dbReference>
<keyword evidence="2" id="KW-0472">Membrane</keyword>
<dbReference type="STRING" id="351160.RCIX450"/>
<dbReference type="InterPro" id="IPR002816">
    <property type="entry name" value="TraB/PrgY/GumN_fam"/>
</dbReference>
<dbReference type="CDD" id="cd14726">
    <property type="entry name" value="TraB_PrgY-like"/>
    <property type="match status" value="1"/>
</dbReference>
<dbReference type="PANTHER" id="PTHR21530:SF7">
    <property type="entry name" value="TRAB DOMAIN-CONTAINING PROTEIN"/>
    <property type="match status" value="1"/>
</dbReference>